<reference evidence="2 3" key="1">
    <citation type="submission" date="2016-04" db="EMBL/GenBank/DDBJ databases">
        <title>Reclassification of Paraburkholderia panaciterrae (Farh et al. 2015) Dobritsa &amp; Samadpour 2016 as a later homotypic synonym of Paraburkholderia ginsengiterrae (Farh et al. 2015) Dobritsa &amp; Samadpour 2016.</title>
        <authorList>
            <person name="Dobritsa A.P."/>
            <person name="Kutumbaka K."/>
            <person name="Samadpour M."/>
        </authorList>
    </citation>
    <scope>NUCLEOTIDE SEQUENCE [LARGE SCALE GENOMIC DNA]</scope>
    <source>
        <strain evidence="2 3">DCY85</strain>
    </source>
</reference>
<feature type="domain" description="EAL" evidence="1">
    <location>
        <begin position="75"/>
        <end position="311"/>
    </location>
</feature>
<dbReference type="InterPro" id="IPR052155">
    <property type="entry name" value="Biofilm_reg_signaling"/>
</dbReference>
<dbReference type="InterPro" id="IPR001633">
    <property type="entry name" value="EAL_dom"/>
</dbReference>
<evidence type="ECO:0000313" key="2">
    <source>
        <dbReference type="EMBL" id="OAJ52233.1"/>
    </source>
</evidence>
<dbReference type="SUPFAM" id="SSF141868">
    <property type="entry name" value="EAL domain-like"/>
    <property type="match status" value="1"/>
</dbReference>
<dbReference type="PANTHER" id="PTHR44757:SF2">
    <property type="entry name" value="BIOFILM ARCHITECTURE MAINTENANCE PROTEIN MBAA"/>
    <property type="match status" value="1"/>
</dbReference>
<dbReference type="PROSITE" id="PS50883">
    <property type="entry name" value="EAL"/>
    <property type="match status" value="1"/>
</dbReference>
<dbReference type="Proteomes" id="UP000078116">
    <property type="component" value="Unassembled WGS sequence"/>
</dbReference>
<gene>
    <name evidence="2" type="ORF">A6V37_11230</name>
</gene>
<dbReference type="CDD" id="cd01948">
    <property type="entry name" value="EAL"/>
    <property type="match status" value="1"/>
</dbReference>
<evidence type="ECO:0000313" key="3">
    <source>
        <dbReference type="Proteomes" id="UP000078116"/>
    </source>
</evidence>
<protein>
    <submittedName>
        <fullName evidence="2">Diguanylate phosphodiesterase</fullName>
    </submittedName>
</protein>
<evidence type="ECO:0000259" key="1">
    <source>
        <dbReference type="PROSITE" id="PS50883"/>
    </source>
</evidence>
<dbReference type="InterPro" id="IPR035919">
    <property type="entry name" value="EAL_sf"/>
</dbReference>
<dbReference type="Gene3D" id="3.20.20.450">
    <property type="entry name" value="EAL domain"/>
    <property type="match status" value="1"/>
</dbReference>
<organism evidence="2 3">
    <name type="scientific">Paraburkholderia ginsengiterrae</name>
    <dbReference type="NCBI Taxonomy" id="1462993"/>
    <lineage>
        <taxon>Bacteria</taxon>
        <taxon>Pseudomonadati</taxon>
        <taxon>Pseudomonadota</taxon>
        <taxon>Betaproteobacteria</taxon>
        <taxon>Burkholderiales</taxon>
        <taxon>Burkholderiaceae</taxon>
        <taxon>Paraburkholderia</taxon>
    </lineage>
</organism>
<name>A0A1A9MY30_9BURK</name>
<sequence>MSPKLYSAGLCGDSSNYSNVRLRYLARHVRTLTGLKDEYAMHTLEYAKPDLLATTLTGRFAQNDLDYAGDTSVELSELESRVQQGLRAGEFHLVFQGAYRAAGGALARLEAQIRWKHPDYGLLLPGIFMMPLEHPQIALEMASFVVEGVCRELRECLAAQLPVQPVAIAVPAHVAMHESFASELARVASSYGVPARLFEIEVSDSADAAKLLSLRALTADLRDAGVSITLGKWGNGASSLALLGALDVDTVTIARELMAAVPRDVRAGVVMSSVLDLLRALDVRVVVNGVDTEEQLLWLSRWPGVLRVGNG</sequence>
<comment type="caution">
    <text evidence="2">The sequence shown here is derived from an EMBL/GenBank/DDBJ whole genome shotgun (WGS) entry which is preliminary data.</text>
</comment>
<dbReference type="EMBL" id="LXKA01000382">
    <property type="protein sequence ID" value="OAJ52233.1"/>
    <property type="molecule type" value="Genomic_DNA"/>
</dbReference>
<dbReference type="Pfam" id="PF00563">
    <property type="entry name" value="EAL"/>
    <property type="match status" value="1"/>
</dbReference>
<dbReference type="SMART" id="SM00052">
    <property type="entry name" value="EAL"/>
    <property type="match status" value="1"/>
</dbReference>
<proteinExistence type="predicted"/>
<accession>A0A1A9MY30</accession>
<dbReference type="PANTHER" id="PTHR44757">
    <property type="entry name" value="DIGUANYLATE CYCLASE DGCP"/>
    <property type="match status" value="1"/>
</dbReference>
<dbReference type="AlphaFoldDB" id="A0A1A9MY30"/>